<dbReference type="CDD" id="cd00609">
    <property type="entry name" value="AAT_like"/>
    <property type="match status" value="1"/>
</dbReference>
<dbReference type="InterPro" id="IPR015424">
    <property type="entry name" value="PyrdxlP-dep_Trfase"/>
</dbReference>
<dbReference type="Proteomes" id="UP000326570">
    <property type="component" value="Unassembled WGS sequence"/>
</dbReference>
<dbReference type="AlphaFoldDB" id="A0A5N1IIL9"/>
<dbReference type="SUPFAM" id="SSF53383">
    <property type="entry name" value="PLP-dependent transferases"/>
    <property type="match status" value="1"/>
</dbReference>
<evidence type="ECO:0000259" key="6">
    <source>
        <dbReference type="Pfam" id="PF00155"/>
    </source>
</evidence>
<keyword evidence="8" id="KW-1185">Reference proteome</keyword>
<evidence type="ECO:0000256" key="1">
    <source>
        <dbReference type="ARBA" id="ARBA00001933"/>
    </source>
</evidence>
<evidence type="ECO:0000313" key="8">
    <source>
        <dbReference type="Proteomes" id="UP000326570"/>
    </source>
</evidence>
<keyword evidence="5" id="KW-0663">Pyridoxal phosphate</keyword>
<dbReference type="InterPro" id="IPR015421">
    <property type="entry name" value="PyrdxlP-dep_Trfase_major"/>
</dbReference>
<reference evidence="7 8" key="1">
    <citation type="submission" date="2019-09" db="EMBL/GenBank/DDBJ databases">
        <title>Genome sequence of Adhaeribacter sp. M2.</title>
        <authorList>
            <person name="Srinivasan S."/>
        </authorList>
    </citation>
    <scope>NUCLEOTIDE SEQUENCE [LARGE SCALE GENOMIC DNA]</scope>
    <source>
        <strain evidence="7 8">M2</strain>
    </source>
</reference>
<gene>
    <name evidence="7" type="ORF">F0P94_17965</name>
</gene>
<keyword evidence="3 7" id="KW-0032">Aminotransferase</keyword>
<dbReference type="InterPro" id="IPR050596">
    <property type="entry name" value="AspAT/PAT-like"/>
</dbReference>
<dbReference type="Gene3D" id="3.40.640.10">
    <property type="entry name" value="Type I PLP-dependent aspartate aminotransferase-like (Major domain)"/>
    <property type="match status" value="1"/>
</dbReference>
<evidence type="ECO:0000313" key="7">
    <source>
        <dbReference type="EMBL" id="KAA9325505.1"/>
    </source>
</evidence>
<evidence type="ECO:0000256" key="3">
    <source>
        <dbReference type="ARBA" id="ARBA00022576"/>
    </source>
</evidence>
<dbReference type="InterPro" id="IPR004839">
    <property type="entry name" value="Aminotransferase_I/II_large"/>
</dbReference>
<dbReference type="EMBL" id="VTWT01000012">
    <property type="protein sequence ID" value="KAA9325505.1"/>
    <property type="molecule type" value="Genomic_DNA"/>
</dbReference>
<dbReference type="PANTHER" id="PTHR46383">
    <property type="entry name" value="ASPARTATE AMINOTRANSFERASE"/>
    <property type="match status" value="1"/>
</dbReference>
<dbReference type="GO" id="GO:0008483">
    <property type="term" value="F:transaminase activity"/>
    <property type="evidence" value="ECO:0007669"/>
    <property type="project" value="UniProtKB-KW"/>
</dbReference>
<protein>
    <submittedName>
        <fullName evidence="7">Aminotransferase class I/II-fold pyridoxal phosphate-dependent enzyme</fullName>
    </submittedName>
</protein>
<feature type="domain" description="Aminotransferase class I/classII large" evidence="6">
    <location>
        <begin position="61"/>
        <end position="409"/>
    </location>
</feature>
<proteinExistence type="inferred from homology"/>
<dbReference type="Pfam" id="PF00155">
    <property type="entry name" value="Aminotran_1_2"/>
    <property type="match status" value="1"/>
</dbReference>
<name>A0A5N1IIL9_9BACT</name>
<comment type="similarity">
    <text evidence="2">Belongs to the class-I pyridoxal-phosphate-dependent aminotransferase family.</text>
</comment>
<dbReference type="Gene3D" id="3.90.1150.10">
    <property type="entry name" value="Aspartate Aminotransferase, domain 1"/>
    <property type="match status" value="1"/>
</dbReference>
<sequence length="418" mass="46696">MTRLSQLAETLIGSEIVRLGNQISARIRNGEKIYNYTIGDFDPNIFPIPWELEAGIIDSYQHHYSNYPPGEGVMELRQAVAQFIQEREGLTYDISEIQIASGGRPLIYALFRTVVDPGDKVIYAVPSWNNNHYVHMTGGAHCVIEALPENNFMPTAAQLEPHMQGAALLCLCTPQNPTGTTFSQEELKKICDLVLAENKRRGPEEKKLYVMFDQIYFTLTYGNTQHFNPVSLRPEMKAYTIFIDGMSKAFAATGVRVGWSLGPANVISKMKALLSHIGAWAPMAEQKAAAGFLLQPDAINTFLTEFKARLEERLWAVYQGIIALKENGYALDAITPQAAIYLTIRMDLVGKIYQGRKLENQGMVTDLLLSEAKLALVPFYAFGASPDSPWYRLSVGTSKTEEIPEMLSKLENFLAKLQ</sequence>
<dbReference type="GO" id="GO:0006520">
    <property type="term" value="P:amino acid metabolic process"/>
    <property type="evidence" value="ECO:0007669"/>
    <property type="project" value="InterPro"/>
</dbReference>
<accession>A0A5N1IIL9</accession>
<dbReference type="InterPro" id="IPR015422">
    <property type="entry name" value="PyrdxlP-dep_Trfase_small"/>
</dbReference>
<comment type="caution">
    <text evidence="7">The sequence shown here is derived from an EMBL/GenBank/DDBJ whole genome shotgun (WGS) entry which is preliminary data.</text>
</comment>
<evidence type="ECO:0000256" key="2">
    <source>
        <dbReference type="ARBA" id="ARBA00007441"/>
    </source>
</evidence>
<evidence type="ECO:0000256" key="5">
    <source>
        <dbReference type="ARBA" id="ARBA00022898"/>
    </source>
</evidence>
<dbReference type="GO" id="GO:0030170">
    <property type="term" value="F:pyridoxal phosphate binding"/>
    <property type="evidence" value="ECO:0007669"/>
    <property type="project" value="InterPro"/>
</dbReference>
<keyword evidence="4 7" id="KW-0808">Transferase</keyword>
<organism evidence="7 8">
    <name type="scientific">Adhaeribacter soli</name>
    <dbReference type="NCBI Taxonomy" id="2607655"/>
    <lineage>
        <taxon>Bacteria</taxon>
        <taxon>Pseudomonadati</taxon>
        <taxon>Bacteroidota</taxon>
        <taxon>Cytophagia</taxon>
        <taxon>Cytophagales</taxon>
        <taxon>Hymenobacteraceae</taxon>
        <taxon>Adhaeribacter</taxon>
    </lineage>
</organism>
<dbReference type="PANTHER" id="PTHR46383:SF1">
    <property type="entry name" value="ASPARTATE AMINOTRANSFERASE"/>
    <property type="match status" value="1"/>
</dbReference>
<evidence type="ECO:0000256" key="4">
    <source>
        <dbReference type="ARBA" id="ARBA00022679"/>
    </source>
</evidence>
<comment type="cofactor">
    <cofactor evidence="1">
        <name>pyridoxal 5'-phosphate</name>
        <dbReference type="ChEBI" id="CHEBI:597326"/>
    </cofactor>
</comment>